<dbReference type="AlphaFoldDB" id="A0A6S8DP14"/>
<accession>A0A6S8DP14</accession>
<name>A0A6S8DP14_9STRA</name>
<reference evidence="2" key="1">
    <citation type="submission" date="2021-01" db="EMBL/GenBank/DDBJ databases">
        <authorList>
            <person name="Corre E."/>
            <person name="Pelletier E."/>
            <person name="Niang G."/>
            <person name="Scheremetjew M."/>
            <person name="Finn R."/>
            <person name="Kale V."/>
            <person name="Holt S."/>
            <person name="Cochrane G."/>
            <person name="Meng A."/>
            <person name="Brown T."/>
            <person name="Cohen L."/>
        </authorList>
    </citation>
    <scope>NUCLEOTIDE SEQUENCE</scope>
    <source>
        <strain evidence="2">GSBS06</strain>
    </source>
</reference>
<evidence type="ECO:0000313" key="2">
    <source>
        <dbReference type="EMBL" id="CAE0441152.1"/>
    </source>
</evidence>
<sequence length="285" mass="31645">MYSSSMGDSHIQSESGADHSLLLLSEDVLTHCFNYLSAWELKALVKPVCCCWKRVATTRLNLLLAVPGQEVLLHSLKDKSILNGQIGVIVKPKSKSKESEEQNKGGCNSTTNSKNRLLVKLHESFVSLSLRNLKFVGLVCPPDLESLLLTVINFPPDGRKFVSYGIPKAELETAKLYGFLRGAPGATNLILACHRCEDSDQEFYLALAETTSKGSVLLKCPYCLFVQATKYFLSKSQENRNKYECDWNVNFDALSKTAVVKFVSSRLMDINECLTIVKGHNLIGM</sequence>
<evidence type="ECO:0000313" key="1">
    <source>
        <dbReference type="EMBL" id="CAE0441150.1"/>
    </source>
</evidence>
<organism evidence="2">
    <name type="scientific">Aplanochytrium stocchinoi</name>
    <dbReference type="NCBI Taxonomy" id="215587"/>
    <lineage>
        <taxon>Eukaryota</taxon>
        <taxon>Sar</taxon>
        <taxon>Stramenopiles</taxon>
        <taxon>Bigyra</taxon>
        <taxon>Labyrinthulomycetes</taxon>
        <taxon>Thraustochytrida</taxon>
        <taxon>Thraustochytriidae</taxon>
        <taxon>Aplanochytrium</taxon>
    </lineage>
</organism>
<dbReference type="EMBL" id="HBIN01014888">
    <property type="protein sequence ID" value="CAE0441152.1"/>
    <property type="molecule type" value="Transcribed_RNA"/>
</dbReference>
<gene>
    <name evidence="1" type="ORF">ASTO00021_LOCUS11291</name>
    <name evidence="2" type="ORF">ASTO00021_LOCUS11293</name>
</gene>
<evidence type="ECO:0008006" key="3">
    <source>
        <dbReference type="Google" id="ProtNLM"/>
    </source>
</evidence>
<dbReference type="EMBL" id="HBIN01014885">
    <property type="protein sequence ID" value="CAE0441150.1"/>
    <property type="molecule type" value="Transcribed_RNA"/>
</dbReference>
<protein>
    <recommendedName>
        <fullName evidence="3">F-box domain-containing protein</fullName>
    </recommendedName>
</protein>
<proteinExistence type="predicted"/>